<gene>
    <name evidence="1" type="ORF">S01H4_10409</name>
</gene>
<dbReference type="EMBL" id="BART01003974">
    <property type="protein sequence ID" value="GAG64448.1"/>
    <property type="molecule type" value="Genomic_DNA"/>
</dbReference>
<sequence>MEKKAVSIGNPVVIGGLTLIPIAKVSVNCAPTKAGISFFGAKQPLAVVVVSASAKKALRIT</sequence>
<reference evidence="1" key="1">
    <citation type="journal article" date="2014" name="Front. Microbiol.">
        <title>High frequency of phylogenetically diverse reductive dehalogenase-homologous genes in deep subseafloor sedimentary metagenomes.</title>
        <authorList>
            <person name="Kawai M."/>
            <person name="Futagami T."/>
            <person name="Toyoda A."/>
            <person name="Takaki Y."/>
            <person name="Nishi S."/>
            <person name="Hori S."/>
            <person name="Arai W."/>
            <person name="Tsubouchi T."/>
            <person name="Morono Y."/>
            <person name="Uchiyama I."/>
            <person name="Ito T."/>
            <person name="Fujiyama A."/>
            <person name="Inagaki F."/>
            <person name="Takami H."/>
        </authorList>
    </citation>
    <scope>NUCLEOTIDE SEQUENCE</scope>
    <source>
        <strain evidence="1">Expedition CK06-06</strain>
    </source>
</reference>
<evidence type="ECO:0000313" key="1">
    <source>
        <dbReference type="EMBL" id="GAG64448.1"/>
    </source>
</evidence>
<proteinExistence type="predicted"/>
<name>X0ZVF6_9ZZZZ</name>
<organism evidence="1">
    <name type="scientific">marine sediment metagenome</name>
    <dbReference type="NCBI Taxonomy" id="412755"/>
    <lineage>
        <taxon>unclassified sequences</taxon>
        <taxon>metagenomes</taxon>
        <taxon>ecological metagenomes</taxon>
    </lineage>
</organism>
<feature type="non-terminal residue" evidence="1">
    <location>
        <position position="61"/>
    </location>
</feature>
<accession>X0ZVF6</accession>
<protein>
    <submittedName>
        <fullName evidence="1">Uncharacterized protein</fullName>
    </submittedName>
</protein>
<comment type="caution">
    <text evidence="1">The sequence shown here is derived from an EMBL/GenBank/DDBJ whole genome shotgun (WGS) entry which is preliminary data.</text>
</comment>
<dbReference type="AlphaFoldDB" id="X0ZVF6"/>